<dbReference type="EMBL" id="MIQH01000080">
    <property type="protein sequence ID" value="OIR25670.1"/>
    <property type="molecule type" value="Genomic_DNA"/>
</dbReference>
<comment type="caution">
    <text evidence="10">The sequence shown here is derived from an EMBL/GenBank/DDBJ whole genome shotgun (WGS) entry which is preliminary data.</text>
</comment>
<feature type="transmembrane region" description="Helical" evidence="8">
    <location>
        <begin position="171"/>
        <end position="190"/>
    </location>
</feature>
<proteinExistence type="predicted"/>
<feature type="transmembrane region" description="Helical" evidence="8">
    <location>
        <begin position="47"/>
        <end position="68"/>
    </location>
</feature>
<keyword evidence="6" id="KW-0464">Manganese</keyword>
<feature type="binding site" evidence="6">
    <location>
        <position position="434"/>
    </location>
    <ligand>
        <name>substrate</name>
    </ligand>
</feature>
<dbReference type="CDD" id="cd16015">
    <property type="entry name" value="LTA_synthase"/>
    <property type="match status" value="1"/>
</dbReference>
<keyword evidence="5 8" id="KW-0472">Membrane</keyword>
<keyword evidence="3 8" id="KW-0812">Transmembrane</keyword>
<dbReference type="GO" id="GO:0005886">
    <property type="term" value="C:plasma membrane"/>
    <property type="evidence" value="ECO:0007669"/>
    <property type="project" value="UniProtKB-SubCell"/>
</dbReference>
<organism evidence="10 11">
    <name type="scientific">Bathymodiolus thermophilus thioautotrophic gill symbiont</name>
    <dbReference type="NCBI Taxonomy" id="2360"/>
    <lineage>
        <taxon>Bacteria</taxon>
        <taxon>Pseudomonadati</taxon>
        <taxon>Pseudomonadota</taxon>
        <taxon>Gammaproteobacteria</taxon>
        <taxon>sulfur-oxidizing symbionts</taxon>
    </lineage>
</organism>
<comment type="subcellular location">
    <subcellularLocation>
        <location evidence="1">Cell membrane</location>
        <topology evidence="1">Multi-pass membrane protein</topology>
    </subcellularLocation>
</comment>
<name>A0A1J5UA03_9GAMM</name>
<dbReference type="Pfam" id="PF00884">
    <property type="entry name" value="Sulfatase"/>
    <property type="match status" value="1"/>
</dbReference>
<protein>
    <recommendedName>
        <fullName evidence="9">Sulfatase N-terminal domain-containing protein</fullName>
    </recommendedName>
</protein>
<dbReference type="Gene3D" id="3.40.720.10">
    <property type="entry name" value="Alkaline Phosphatase, subunit A"/>
    <property type="match status" value="1"/>
</dbReference>
<evidence type="ECO:0000256" key="6">
    <source>
        <dbReference type="PIRSR" id="PIRSR005091-2"/>
    </source>
</evidence>
<evidence type="ECO:0000313" key="10">
    <source>
        <dbReference type="EMBL" id="OIR25670.1"/>
    </source>
</evidence>
<keyword evidence="4 8" id="KW-1133">Transmembrane helix</keyword>
<dbReference type="InterPro" id="IPR017850">
    <property type="entry name" value="Alkaline_phosphatase_core_sf"/>
</dbReference>
<dbReference type="InterPro" id="IPR050448">
    <property type="entry name" value="OpgB/LTA_synthase_biosynth"/>
</dbReference>
<evidence type="ECO:0000256" key="7">
    <source>
        <dbReference type="PIRSR" id="PIRSR005091-3"/>
    </source>
</evidence>
<evidence type="ECO:0000256" key="5">
    <source>
        <dbReference type="ARBA" id="ARBA00023136"/>
    </source>
</evidence>
<feature type="binding site" evidence="7">
    <location>
        <position position="498"/>
    </location>
    <ligand>
        <name>Mn(2+)</name>
        <dbReference type="ChEBI" id="CHEBI:29035"/>
    </ligand>
</feature>
<dbReference type="InterPro" id="IPR012160">
    <property type="entry name" value="LtaS-like"/>
</dbReference>
<keyword evidence="2" id="KW-1003">Cell membrane</keyword>
<feature type="domain" description="Sulfatase N-terminal" evidence="9">
    <location>
        <begin position="270"/>
        <end position="550"/>
    </location>
</feature>
<evidence type="ECO:0000256" key="4">
    <source>
        <dbReference type="ARBA" id="ARBA00022989"/>
    </source>
</evidence>
<gene>
    <name evidence="10" type="ORF">BGC33_07440</name>
</gene>
<reference evidence="11" key="1">
    <citation type="submission" date="2016-09" db="EMBL/GenBank/DDBJ databases">
        <title>Genome Sequence of Bathymodiolus thermophilus sulfur-oxidizing gill endosymbiont.</title>
        <authorList>
            <person name="Ponnudurai R."/>
            <person name="Kleiner M."/>
            <person name="Sayavedra L."/>
            <person name="Thuermer A."/>
            <person name="Felbeck H."/>
            <person name="Schlueter R."/>
            <person name="Schweder T."/>
            <person name="Markert S."/>
        </authorList>
    </citation>
    <scope>NUCLEOTIDE SEQUENCE [LARGE SCALE GENOMIC DNA]</scope>
    <source>
        <strain evidence="11">BAT/CrabSpa'14</strain>
    </source>
</reference>
<feature type="binding site" evidence="7">
    <location>
        <position position="497"/>
    </location>
    <ligand>
        <name>Mn(2+)</name>
        <dbReference type="ChEBI" id="CHEBI:29035"/>
    </ligand>
</feature>
<sequence>MLWFVVASLILLALQRSAVLVFLLDFNRYSPLQMLDLYYMGLRFDLKVISALSLIFYLLPLSFVLLFVRQSSKTIVVFSYVLLLIFLLELLICLSGYGFYHFFGSGIDQLIFGLTDDGFVNVIKSMAVNSLAINLTLAFLCFSVILLYWMVKKHQISALNTIPRRKTMLNFLLWFVVLSLFARGSFGTFPLSRKTNQANADAALNALALNSIMNLYYAYRDNQKDTHFFSSSQLLNDNHVNNFDELKQKAGYNKHNPLIWKTSKKHLPPPNIVFVLMEGWSSHIASKQKSDNNVLGAFNQHKNQDYFFTNFFSNSYGTNPTIERLLQNSPITPLSQSKGKRTPFDISNMQVFKKAGYTTNFISGGNRAWRSVGDFQSRQGFDNFFDRSSIEQSLQRQSNNPWGAFDGDLFEFSKQKMQNSSVPFFNFLLTTNNHPPVVLPAEYQSPDFDLSQFDAHNKNTKTMLDGYYYQTNELGKFISWLKSSEFAKNTIVVATGDHVLKGFANYNLAELGYYKYAVPLYLYIPESYKPPINTQIYGSHLDIFPTLFDLSLSEIDYFSFGKSLLKKNQQQSYGWNANAGYHVIFPKGVANKFGLQTWSEGSLLSKKSIELNSHQRNIIQQLHYQEAVAKYLIFKDFERQNKF</sequence>
<dbReference type="Proteomes" id="UP000182798">
    <property type="component" value="Unassembled WGS sequence"/>
</dbReference>
<evidence type="ECO:0000256" key="1">
    <source>
        <dbReference type="ARBA" id="ARBA00004651"/>
    </source>
</evidence>
<evidence type="ECO:0000256" key="3">
    <source>
        <dbReference type="ARBA" id="ARBA00022692"/>
    </source>
</evidence>
<dbReference type="PANTHER" id="PTHR47371">
    <property type="entry name" value="LIPOTEICHOIC ACID SYNTHASE"/>
    <property type="match status" value="1"/>
</dbReference>
<dbReference type="GO" id="GO:0046872">
    <property type="term" value="F:metal ion binding"/>
    <property type="evidence" value="ECO:0007669"/>
    <property type="project" value="UniProtKB-KW"/>
</dbReference>
<evidence type="ECO:0000256" key="8">
    <source>
        <dbReference type="SAM" id="Phobius"/>
    </source>
</evidence>
<evidence type="ECO:0000313" key="11">
    <source>
        <dbReference type="Proteomes" id="UP000182798"/>
    </source>
</evidence>
<feature type="transmembrane region" description="Helical" evidence="8">
    <location>
        <begin position="131"/>
        <end position="151"/>
    </location>
</feature>
<evidence type="ECO:0000256" key="2">
    <source>
        <dbReference type="ARBA" id="ARBA00022475"/>
    </source>
</evidence>
<accession>A0A1J5UA03</accession>
<evidence type="ECO:0000259" key="9">
    <source>
        <dbReference type="Pfam" id="PF00884"/>
    </source>
</evidence>
<dbReference type="AlphaFoldDB" id="A0A1J5UA03"/>
<dbReference type="InterPro" id="IPR000917">
    <property type="entry name" value="Sulfatase_N"/>
</dbReference>
<feature type="binding site" evidence="7">
    <location>
        <position position="278"/>
    </location>
    <ligand>
        <name>Mn(2+)</name>
        <dbReference type="ChEBI" id="CHEBI:29035"/>
    </ligand>
</feature>
<keyword evidence="6" id="KW-0479">Metal-binding</keyword>
<dbReference type="PANTHER" id="PTHR47371:SF3">
    <property type="entry name" value="PHOSPHOGLYCEROL TRANSFERASE I"/>
    <property type="match status" value="1"/>
</dbReference>
<dbReference type="SUPFAM" id="SSF53649">
    <property type="entry name" value="Alkaline phosphatase-like"/>
    <property type="match status" value="1"/>
</dbReference>
<dbReference type="PIRSF" id="PIRSF005091">
    <property type="entry name" value="Mmb_sulf_HI1246"/>
    <property type="match status" value="1"/>
</dbReference>
<feature type="transmembrane region" description="Helical" evidence="8">
    <location>
        <begin position="75"/>
        <end position="100"/>
    </location>
</feature>